<evidence type="ECO:0000256" key="2">
    <source>
        <dbReference type="ARBA" id="ARBA00007776"/>
    </source>
</evidence>
<sequence length="165" mass="18207">MRVILLIVLGVVSIVLETSLLNYLAVFGAKPDILLLIIVFMAIFYGSKTGTYIGVIYGLMEDLVIGRYIGLNALVRAFTGYLIGLGEKKFYKDNLLVPFVALFLATVVNETLCLLLRSLVSARVEFPGGYYLLGQALYNSFLGLILYGKFYASATRGWLKGLNTK</sequence>
<dbReference type="GO" id="GO:0008360">
    <property type="term" value="P:regulation of cell shape"/>
    <property type="evidence" value="ECO:0007669"/>
    <property type="project" value="UniProtKB-KW"/>
</dbReference>
<keyword evidence="10" id="KW-1185">Reference proteome</keyword>
<dbReference type="EMBL" id="BDGJ01000126">
    <property type="protein sequence ID" value="GAW93321.1"/>
    <property type="molecule type" value="Genomic_DNA"/>
</dbReference>
<evidence type="ECO:0000256" key="6">
    <source>
        <dbReference type="ARBA" id="ARBA00022989"/>
    </source>
</evidence>
<comment type="subcellular location">
    <subcellularLocation>
        <location evidence="1">Cell membrane</location>
        <topology evidence="1">Multi-pass membrane protein</topology>
    </subcellularLocation>
</comment>
<feature type="transmembrane region" description="Helical" evidence="8">
    <location>
        <begin position="6"/>
        <end position="26"/>
    </location>
</feature>
<dbReference type="Proteomes" id="UP000197032">
    <property type="component" value="Unassembled WGS sequence"/>
</dbReference>
<dbReference type="OrthoDB" id="9796616at2"/>
<dbReference type="GO" id="GO:0005886">
    <property type="term" value="C:plasma membrane"/>
    <property type="evidence" value="ECO:0007669"/>
    <property type="project" value="UniProtKB-SubCell"/>
</dbReference>
<evidence type="ECO:0000313" key="9">
    <source>
        <dbReference type="EMBL" id="GAW93321.1"/>
    </source>
</evidence>
<dbReference type="InterPro" id="IPR017225">
    <property type="entry name" value="Cell_shape_determin_MreD_prd"/>
</dbReference>
<dbReference type="InterPro" id="IPR007227">
    <property type="entry name" value="Cell_shape_determining_MreD"/>
</dbReference>
<keyword evidence="4 8" id="KW-0812">Transmembrane</keyword>
<accession>A0A1Z5HVG6</accession>
<dbReference type="AlphaFoldDB" id="A0A1Z5HVG6"/>
<evidence type="ECO:0000256" key="4">
    <source>
        <dbReference type="ARBA" id="ARBA00022692"/>
    </source>
</evidence>
<gene>
    <name evidence="9" type="ORF">KKC1_24580</name>
</gene>
<organism evidence="9 10">
    <name type="scientific">Calderihabitans maritimus</name>
    <dbReference type="NCBI Taxonomy" id="1246530"/>
    <lineage>
        <taxon>Bacteria</taxon>
        <taxon>Bacillati</taxon>
        <taxon>Bacillota</taxon>
        <taxon>Clostridia</taxon>
        <taxon>Neomoorellales</taxon>
        <taxon>Calderihabitantaceae</taxon>
        <taxon>Calderihabitans</taxon>
    </lineage>
</organism>
<feature type="transmembrane region" description="Helical" evidence="8">
    <location>
        <begin position="33"/>
        <end position="59"/>
    </location>
</feature>
<dbReference type="PIRSF" id="PIRSF037497">
    <property type="entry name" value="MreD_Clostridium/Treponema_prd"/>
    <property type="match status" value="1"/>
</dbReference>
<keyword evidence="3" id="KW-1003">Cell membrane</keyword>
<proteinExistence type="inferred from homology"/>
<feature type="transmembrane region" description="Helical" evidence="8">
    <location>
        <begin position="65"/>
        <end position="83"/>
    </location>
</feature>
<keyword evidence="5" id="KW-0133">Cell shape</keyword>
<comment type="similarity">
    <text evidence="2">Belongs to the MreD family.</text>
</comment>
<feature type="transmembrane region" description="Helical" evidence="8">
    <location>
        <begin position="129"/>
        <end position="147"/>
    </location>
</feature>
<keyword evidence="7 8" id="KW-0472">Membrane</keyword>
<evidence type="ECO:0000256" key="1">
    <source>
        <dbReference type="ARBA" id="ARBA00004651"/>
    </source>
</evidence>
<evidence type="ECO:0000256" key="8">
    <source>
        <dbReference type="SAM" id="Phobius"/>
    </source>
</evidence>
<name>A0A1Z5HVG6_9FIRM</name>
<reference evidence="10" key="1">
    <citation type="journal article" date="2017" name="Appl. Environ. Microbiol.">
        <title>Genomic analysis of Calderihabitans maritimus KKC1, a thermophilic hydrogenogenic carboxydotrophic bacterium isolated from marine sediment.</title>
        <authorList>
            <person name="Omae K."/>
            <person name="Yoneda Y."/>
            <person name="Fukuyama Y."/>
            <person name="Yoshida T."/>
            <person name="Sako Y."/>
        </authorList>
    </citation>
    <scope>NUCLEOTIDE SEQUENCE [LARGE SCALE GENOMIC DNA]</scope>
    <source>
        <strain evidence="10">KKC1</strain>
    </source>
</reference>
<dbReference type="RefSeq" id="WP_088554484.1">
    <property type="nucleotide sequence ID" value="NZ_BDGJ01000126.1"/>
</dbReference>
<keyword evidence="6 8" id="KW-1133">Transmembrane helix</keyword>
<evidence type="ECO:0000256" key="5">
    <source>
        <dbReference type="ARBA" id="ARBA00022960"/>
    </source>
</evidence>
<evidence type="ECO:0000256" key="3">
    <source>
        <dbReference type="ARBA" id="ARBA00022475"/>
    </source>
</evidence>
<evidence type="ECO:0000256" key="7">
    <source>
        <dbReference type="ARBA" id="ARBA00023136"/>
    </source>
</evidence>
<dbReference type="Pfam" id="PF04093">
    <property type="entry name" value="MreD"/>
    <property type="match status" value="1"/>
</dbReference>
<feature type="transmembrane region" description="Helical" evidence="8">
    <location>
        <begin position="95"/>
        <end position="117"/>
    </location>
</feature>
<protein>
    <submittedName>
        <fullName evidence="9">Uncharacterized protein</fullName>
    </submittedName>
</protein>
<evidence type="ECO:0000313" key="10">
    <source>
        <dbReference type="Proteomes" id="UP000197032"/>
    </source>
</evidence>
<comment type="caution">
    <text evidence="9">The sequence shown here is derived from an EMBL/GenBank/DDBJ whole genome shotgun (WGS) entry which is preliminary data.</text>
</comment>
<dbReference type="NCBIfam" id="TIGR03426">
    <property type="entry name" value="shape_MreD"/>
    <property type="match status" value="1"/>
</dbReference>